<dbReference type="Proteomes" id="UP001337305">
    <property type="component" value="Unassembled WGS sequence"/>
</dbReference>
<keyword evidence="2" id="KW-1185">Reference proteome</keyword>
<name>A0ABU7XQB7_9FLAO</name>
<comment type="caution">
    <text evidence="1">The sequence shown here is derived from an EMBL/GenBank/DDBJ whole genome shotgun (WGS) entry which is preliminary data.</text>
</comment>
<reference evidence="1 2" key="1">
    <citation type="submission" date="2022-09" db="EMBL/GenBank/DDBJ databases">
        <title>Genome sequencing of Flavivirga sp. MEBiC05379.</title>
        <authorList>
            <person name="Oh H.-M."/>
            <person name="Kwon K.K."/>
            <person name="Park M.J."/>
            <person name="Yang S.-H."/>
        </authorList>
    </citation>
    <scope>NUCLEOTIDE SEQUENCE [LARGE SCALE GENOMIC DNA]</scope>
    <source>
        <strain evidence="1 2">MEBiC05379</strain>
    </source>
</reference>
<evidence type="ECO:0000313" key="2">
    <source>
        <dbReference type="Proteomes" id="UP001337305"/>
    </source>
</evidence>
<protein>
    <submittedName>
        <fullName evidence="1">Uncharacterized protein</fullName>
    </submittedName>
</protein>
<gene>
    <name evidence="1" type="ORF">N1F79_02790</name>
</gene>
<organism evidence="1 2">
    <name type="scientific">Flavivirga spongiicola</name>
    <dbReference type="NCBI Taxonomy" id="421621"/>
    <lineage>
        <taxon>Bacteria</taxon>
        <taxon>Pseudomonadati</taxon>
        <taxon>Bacteroidota</taxon>
        <taxon>Flavobacteriia</taxon>
        <taxon>Flavobacteriales</taxon>
        <taxon>Flavobacteriaceae</taxon>
        <taxon>Flavivirga</taxon>
    </lineage>
</organism>
<dbReference type="EMBL" id="JAODOP010000001">
    <property type="protein sequence ID" value="MEF3832047.1"/>
    <property type="molecule type" value="Genomic_DNA"/>
</dbReference>
<accession>A0ABU7XQB7</accession>
<dbReference type="RefSeq" id="WP_303309039.1">
    <property type="nucleotide sequence ID" value="NZ_JAODOP010000001.1"/>
</dbReference>
<sequence>MENYNFIASDNFDLADFNELDKFVDSFPDFQTVSLNNDNELEKLLELMKISNYSELEIPASEFQRYWDISTSKLPEFNETEFDEFYELWLTKSERMNNMDEYGQLIFLQRLSLDWNTRKYRMIVKEIKST</sequence>
<proteinExistence type="predicted"/>
<evidence type="ECO:0000313" key="1">
    <source>
        <dbReference type="EMBL" id="MEF3832047.1"/>
    </source>
</evidence>